<dbReference type="EMBL" id="MN740152">
    <property type="protein sequence ID" value="QHT89986.1"/>
    <property type="molecule type" value="Genomic_DNA"/>
</dbReference>
<dbReference type="AlphaFoldDB" id="A0A6C0IC74"/>
<sequence>MDKIDCIYCIVHPTYEPDRTRKLVKQIEERLPEYPVNKINICAPTWGSTLTDELCFKVYDPWLPRPGWPSFTWKNRCMIKGEISLILNFYNAMKNAMENNYKQVLILESDVCLRNDFAERLTIILEKLEARTEPWDYVSLSDGVGTHAPEYTGNYMAQTLCNPPHQYVFRCTDSMLFRTEIFNKIVNTILPFRDCMDWELNYQFLIHGGRGLWAEPHLVEQESEKNKCVSTLPS</sequence>
<reference evidence="1" key="1">
    <citation type="journal article" date="2020" name="Nature">
        <title>Giant virus diversity and host interactions through global metagenomics.</title>
        <authorList>
            <person name="Schulz F."/>
            <person name="Roux S."/>
            <person name="Paez-Espino D."/>
            <person name="Jungbluth S."/>
            <person name="Walsh D.A."/>
            <person name="Denef V.J."/>
            <person name="McMahon K.D."/>
            <person name="Konstantinidis K.T."/>
            <person name="Eloe-Fadrosh E.A."/>
            <person name="Kyrpides N.C."/>
            <person name="Woyke T."/>
        </authorList>
    </citation>
    <scope>NUCLEOTIDE SEQUENCE</scope>
    <source>
        <strain evidence="1">GVMAG-M-3300023184-62</strain>
    </source>
</reference>
<evidence type="ECO:0008006" key="2">
    <source>
        <dbReference type="Google" id="ProtNLM"/>
    </source>
</evidence>
<accession>A0A6C0IC74</accession>
<protein>
    <recommendedName>
        <fullName evidence="2">Glycosyltransferase</fullName>
    </recommendedName>
</protein>
<organism evidence="1">
    <name type="scientific">viral metagenome</name>
    <dbReference type="NCBI Taxonomy" id="1070528"/>
    <lineage>
        <taxon>unclassified sequences</taxon>
        <taxon>metagenomes</taxon>
        <taxon>organismal metagenomes</taxon>
    </lineage>
</organism>
<evidence type="ECO:0000313" key="1">
    <source>
        <dbReference type="EMBL" id="QHT89986.1"/>
    </source>
</evidence>
<proteinExistence type="predicted"/>
<name>A0A6C0IC74_9ZZZZ</name>